<organism evidence="1 2">
    <name type="scientific">Zizania palustris</name>
    <name type="common">Northern wild rice</name>
    <dbReference type="NCBI Taxonomy" id="103762"/>
    <lineage>
        <taxon>Eukaryota</taxon>
        <taxon>Viridiplantae</taxon>
        <taxon>Streptophyta</taxon>
        <taxon>Embryophyta</taxon>
        <taxon>Tracheophyta</taxon>
        <taxon>Spermatophyta</taxon>
        <taxon>Magnoliopsida</taxon>
        <taxon>Liliopsida</taxon>
        <taxon>Poales</taxon>
        <taxon>Poaceae</taxon>
        <taxon>BOP clade</taxon>
        <taxon>Oryzoideae</taxon>
        <taxon>Oryzeae</taxon>
        <taxon>Zizaniinae</taxon>
        <taxon>Zizania</taxon>
    </lineage>
</organism>
<evidence type="ECO:0000313" key="2">
    <source>
        <dbReference type="Proteomes" id="UP000729402"/>
    </source>
</evidence>
<accession>A0A8J5RVH4</accession>
<gene>
    <name evidence="1" type="ORF">GUJ93_ZPchr0002g24211</name>
</gene>
<keyword evidence="2" id="KW-1185">Reference proteome</keyword>
<protein>
    <submittedName>
        <fullName evidence="1">Uncharacterized protein</fullName>
    </submittedName>
</protein>
<dbReference type="AlphaFoldDB" id="A0A8J5RVH4"/>
<comment type="caution">
    <text evidence="1">The sequence shown here is derived from an EMBL/GenBank/DDBJ whole genome shotgun (WGS) entry which is preliminary data.</text>
</comment>
<proteinExistence type="predicted"/>
<dbReference type="EMBL" id="JAAALK010000287">
    <property type="protein sequence ID" value="KAG8060896.1"/>
    <property type="molecule type" value="Genomic_DNA"/>
</dbReference>
<reference evidence="1" key="1">
    <citation type="journal article" date="2021" name="bioRxiv">
        <title>Whole Genome Assembly and Annotation of Northern Wild Rice, Zizania palustris L., Supports a Whole Genome Duplication in the Zizania Genus.</title>
        <authorList>
            <person name="Haas M."/>
            <person name="Kono T."/>
            <person name="Macchietto M."/>
            <person name="Millas R."/>
            <person name="McGilp L."/>
            <person name="Shao M."/>
            <person name="Duquette J."/>
            <person name="Hirsch C.N."/>
            <person name="Kimball J."/>
        </authorList>
    </citation>
    <scope>NUCLEOTIDE SEQUENCE</scope>
    <source>
        <tissue evidence="1">Fresh leaf tissue</tissue>
    </source>
</reference>
<sequence>MALEALAGNRAVACSHQELPRGDFEAQQWLCYQGSVRRHKYPGGQLKGVAACDFQRGEARYSKQQSIVRRRETTKLCACMVVG</sequence>
<evidence type="ECO:0000313" key="1">
    <source>
        <dbReference type="EMBL" id="KAG8060896.1"/>
    </source>
</evidence>
<name>A0A8J5RVH4_ZIZPA</name>
<dbReference type="Proteomes" id="UP000729402">
    <property type="component" value="Unassembled WGS sequence"/>
</dbReference>
<reference evidence="1" key="2">
    <citation type="submission" date="2021-02" db="EMBL/GenBank/DDBJ databases">
        <authorList>
            <person name="Kimball J.A."/>
            <person name="Haas M.W."/>
            <person name="Macchietto M."/>
            <person name="Kono T."/>
            <person name="Duquette J."/>
            <person name="Shao M."/>
        </authorList>
    </citation>
    <scope>NUCLEOTIDE SEQUENCE</scope>
    <source>
        <tissue evidence="1">Fresh leaf tissue</tissue>
    </source>
</reference>